<feature type="region of interest" description="Disordered" evidence="1">
    <location>
        <begin position="196"/>
        <end position="223"/>
    </location>
</feature>
<sequence length="344" mass="38371">MVIPSKKHSSLFSHIRSKCNVFSIRSAGNLRKGRLFLSRRSGLSNTVNEKMKGVNVPLNDTRDSDTLINSNPELISSTSPSIISGSLAAFQSKNACKDHSLASGPKPGNERTKRFTDNITDSHSKNTSKRSEYLYSRSTINSSLQVSSVASLLSESSSSSESKSSEETNWCTKNSHISSKVVPKLTNSIYTRSDEYTGTLNRGSESNEQDNFAPNSKNQVPDSNLEKIRLEKYIKMDKETMTDSRTGEFCLNKSVLDALNNKDQLRGGKRTTQKVVAIEKLEVNGKDTPRSFVPTGPDKICNKESMMYELTKLDVETNKELPSIFPIIMEPVCWHINNCWDHDI</sequence>
<dbReference type="EMBL" id="JAPCXC010000058">
    <property type="protein sequence ID" value="KAJ1607506.1"/>
    <property type="molecule type" value="Genomic_DNA"/>
</dbReference>
<gene>
    <name evidence="2" type="ORF">OJ253_2312</name>
</gene>
<evidence type="ECO:0000313" key="2">
    <source>
        <dbReference type="EMBL" id="KAJ1607506.1"/>
    </source>
</evidence>
<comment type="caution">
    <text evidence="2">The sequence shown here is derived from an EMBL/GenBank/DDBJ whole genome shotgun (WGS) entry which is preliminary data.</text>
</comment>
<feature type="compositionally biased region" description="Basic and acidic residues" evidence="1">
    <location>
        <begin position="108"/>
        <end position="131"/>
    </location>
</feature>
<name>A0A9D5DFL4_9CRYT</name>
<protein>
    <submittedName>
        <fullName evidence="2">Uncharacterized protein</fullName>
    </submittedName>
</protein>
<proteinExistence type="predicted"/>
<dbReference type="OrthoDB" id="343422at2759"/>
<organism evidence="2">
    <name type="scientific">Cryptosporidium canis</name>
    <dbReference type="NCBI Taxonomy" id="195482"/>
    <lineage>
        <taxon>Eukaryota</taxon>
        <taxon>Sar</taxon>
        <taxon>Alveolata</taxon>
        <taxon>Apicomplexa</taxon>
        <taxon>Conoidasida</taxon>
        <taxon>Coccidia</taxon>
        <taxon>Eucoccidiorida</taxon>
        <taxon>Eimeriorina</taxon>
        <taxon>Cryptosporidiidae</taxon>
        <taxon>Cryptosporidium</taxon>
    </lineage>
</organism>
<dbReference type="Proteomes" id="UP001067231">
    <property type="component" value="Unassembled WGS sequence"/>
</dbReference>
<feature type="region of interest" description="Disordered" evidence="1">
    <location>
        <begin position="98"/>
        <end position="131"/>
    </location>
</feature>
<evidence type="ECO:0000256" key="1">
    <source>
        <dbReference type="SAM" id="MobiDB-lite"/>
    </source>
</evidence>
<feature type="compositionally biased region" description="Polar residues" evidence="1">
    <location>
        <begin position="196"/>
        <end position="222"/>
    </location>
</feature>
<dbReference type="AlphaFoldDB" id="A0A9D5DFL4"/>
<reference evidence="2" key="1">
    <citation type="submission" date="2022-10" db="EMBL/GenBank/DDBJ databases">
        <title>Adaptive evolution leads to modifications in subtelomeric GC content in a zoonotic Cryptosporidium species.</title>
        <authorList>
            <person name="Li J."/>
            <person name="Feng Y."/>
            <person name="Xiao L."/>
        </authorList>
    </citation>
    <scope>NUCLEOTIDE SEQUENCE</scope>
    <source>
        <strain evidence="2">33844</strain>
    </source>
</reference>
<accession>A0A9D5DFL4</accession>